<feature type="chain" id="PRO_5031282683" evidence="1">
    <location>
        <begin position="20"/>
        <end position="407"/>
    </location>
</feature>
<keyword evidence="1" id="KW-0732">Signal</keyword>
<organism evidence="2 4">
    <name type="scientific">Butyricimonas paravirosa</name>
    <dbReference type="NCBI Taxonomy" id="1472417"/>
    <lineage>
        <taxon>Bacteria</taxon>
        <taxon>Pseudomonadati</taxon>
        <taxon>Bacteroidota</taxon>
        <taxon>Bacteroidia</taxon>
        <taxon>Bacteroidales</taxon>
        <taxon>Odoribacteraceae</taxon>
        <taxon>Butyricimonas</taxon>
    </lineage>
</organism>
<dbReference type="EMBL" id="CP043839">
    <property type="protein sequence ID" value="WOF14744.1"/>
    <property type="molecule type" value="Genomic_DNA"/>
</dbReference>
<evidence type="ECO:0000313" key="2">
    <source>
        <dbReference type="EMBL" id="NJC19157.1"/>
    </source>
</evidence>
<evidence type="ECO:0000256" key="1">
    <source>
        <dbReference type="SAM" id="SignalP"/>
    </source>
</evidence>
<reference evidence="2 4" key="2">
    <citation type="submission" date="2020-03" db="EMBL/GenBank/DDBJ databases">
        <title>Genomic Encyclopedia of Type Strains, Phase IV (KMG-IV): sequencing the most valuable type-strain genomes for metagenomic binning, comparative biology and taxonomic classification.</title>
        <authorList>
            <person name="Goeker M."/>
        </authorList>
    </citation>
    <scope>NUCLEOTIDE SEQUENCE [LARGE SCALE GENOMIC DNA]</scope>
    <source>
        <strain evidence="2 4">DSM 105722</strain>
    </source>
</reference>
<evidence type="ECO:0000313" key="3">
    <source>
        <dbReference type="EMBL" id="WOF14744.1"/>
    </source>
</evidence>
<feature type="signal peptide" evidence="1">
    <location>
        <begin position="1"/>
        <end position="19"/>
    </location>
</feature>
<sequence length="407" mass="44971">MKTLFIAIITLLSVTATIAQDNKNTAKFELGKGLDINLNGGEYNFNLNGFIQVYGAYRNEKDGEDESLFGVKNAFFGFKGGALHNKFTFMLEANFADSNPLMDAWAAYNLKDYLTITVGQKQTFTNNREMIMHEKNLSMADRSIVSQYFSGTGRELGLFFESKLYLGKIALKPSIAITTGDGRNSFGSSSIDVDMGGLKYGGRLDVLPLGEFKSGNDGVGADFAREESPKLLVGGAMSYNDGASNKVGEGHGDFVLYDKDGNSKFPALRKIAADLLFKWQGWSIMAEYVNASATDLKGIYTKSTGDQPLQPEEIANYLNLGNGYNVQVGYLLKSGWGFDARFSKVKPEFKETETSPLWETNEYAVSVAKYFIDNRLMCQGAFTYLKNPNFKTANEKLSAEFSVQIIF</sequence>
<dbReference type="InterPro" id="IPR023614">
    <property type="entry name" value="Porin_dom_sf"/>
</dbReference>
<dbReference type="SUPFAM" id="SSF56935">
    <property type="entry name" value="Porins"/>
    <property type="match status" value="1"/>
</dbReference>
<evidence type="ECO:0000313" key="5">
    <source>
        <dbReference type="Proteomes" id="UP001302374"/>
    </source>
</evidence>
<evidence type="ECO:0000313" key="4">
    <source>
        <dbReference type="Proteomes" id="UP000576368"/>
    </source>
</evidence>
<proteinExistence type="predicted"/>
<name>A0A7X5YGH1_9BACT</name>
<dbReference type="Proteomes" id="UP001302374">
    <property type="component" value="Chromosome"/>
</dbReference>
<reference evidence="3 5" key="1">
    <citation type="submission" date="2019-09" db="EMBL/GenBank/DDBJ databases">
        <title>Butyricimonas paravirosa DSM 105722 (=214-4 = JCM 18677 = CCUG 65563).</title>
        <authorList>
            <person name="Le Roy T."/>
            <person name="Cani P.D."/>
        </authorList>
    </citation>
    <scope>NUCLEOTIDE SEQUENCE [LARGE SCALE GENOMIC DNA]</scope>
    <source>
        <strain evidence="3 5">DSM 105722</strain>
    </source>
</reference>
<dbReference type="EMBL" id="JAATLI010000009">
    <property type="protein sequence ID" value="NJC19157.1"/>
    <property type="molecule type" value="Genomic_DNA"/>
</dbReference>
<dbReference type="Gene3D" id="2.40.160.10">
    <property type="entry name" value="Porin"/>
    <property type="match status" value="1"/>
</dbReference>
<dbReference type="GeneID" id="86894012"/>
<keyword evidence="5" id="KW-1185">Reference proteome</keyword>
<accession>A0A7X5YGH1</accession>
<dbReference type="AlphaFoldDB" id="A0A7X5YGH1"/>
<gene>
    <name evidence="3" type="ORF">F1644_21915</name>
    <name evidence="2" type="ORF">GGR15_002787</name>
</gene>
<dbReference type="RefSeq" id="WP_168044396.1">
    <property type="nucleotide sequence ID" value="NZ_BMPA01000009.1"/>
</dbReference>
<protein>
    <submittedName>
        <fullName evidence="3">Porin</fullName>
    </submittedName>
</protein>
<dbReference type="Proteomes" id="UP000576368">
    <property type="component" value="Unassembled WGS sequence"/>
</dbReference>